<evidence type="ECO:0000256" key="5">
    <source>
        <dbReference type="ARBA" id="ARBA00022692"/>
    </source>
</evidence>
<keyword evidence="10" id="KW-1185">Reference proteome</keyword>
<dbReference type="Pfam" id="PF02321">
    <property type="entry name" value="OEP"/>
    <property type="match status" value="2"/>
</dbReference>
<accession>A0A9X1FN12</accession>
<keyword evidence="5" id="KW-0812">Transmembrane</keyword>
<protein>
    <submittedName>
        <fullName evidence="9">TolC family protein</fullName>
    </submittedName>
</protein>
<comment type="subcellular location">
    <subcellularLocation>
        <location evidence="1">Cell outer membrane</location>
    </subcellularLocation>
</comment>
<comment type="caution">
    <text evidence="9">The sequence shown here is derived from an EMBL/GenBank/DDBJ whole genome shotgun (WGS) entry which is preliminary data.</text>
</comment>
<evidence type="ECO:0000256" key="7">
    <source>
        <dbReference type="ARBA" id="ARBA00023237"/>
    </source>
</evidence>
<evidence type="ECO:0000313" key="10">
    <source>
        <dbReference type="Proteomes" id="UP001138686"/>
    </source>
</evidence>
<evidence type="ECO:0000256" key="8">
    <source>
        <dbReference type="SAM" id="Coils"/>
    </source>
</evidence>
<keyword evidence="7" id="KW-0998">Cell outer membrane</keyword>
<evidence type="ECO:0000256" key="2">
    <source>
        <dbReference type="ARBA" id="ARBA00007613"/>
    </source>
</evidence>
<reference evidence="9" key="1">
    <citation type="submission" date="2021-07" db="EMBL/GenBank/DDBJ databases">
        <title>Aureisphaera sp. CAU 1614 isolated from sea sediment.</title>
        <authorList>
            <person name="Kim W."/>
        </authorList>
    </citation>
    <scope>NUCLEOTIDE SEQUENCE</scope>
    <source>
        <strain evidence="9">CAU 1614</strain>
    </source>
</reference>
<organism evidence="9 10">
    <name type="scientific">Halomarinibacterium sedimenti</name>
    <dbReference type="NCBI Taxonomy" id="2857106"/>
    <lineage>
        <taxon>Bacteria</taxon>
        <taxon>Pseudomonadati</taxon>
        <taxon>Bacteroidota</taxon>
        <taxon>Flavobacteriia</taxon>
        <taxon>Flavobacteriales</taxon>
        <taxon>Flavobacteriaceae</taxon>
        <taxon>Halomarinibacterium</taxon>
    </lineage>
</organism>
<dbReference type="PANTHER" id="PTHR30026:SF21">
    <property type="entry name" value="SLR1270 PROTEIN"/>
    <property type="match status" value="1"/>
</dbReference>
<dbReference type="GO" id="GO:0015288">
    <property type="term" value="F:porin activity"/>
    <property type="evidence" value="ECO:0007669"/>
    <property type="project" value="TreeGrafter"/>
</dbReference>
<dbReference type="EMBL" id="JAHWDP010000001">
    <property type="protein sequence ID" value="MBW2937208.1"/>
    <property type="molecule type" value="Genomic_DNA"/>
</dbReference>
<dbReference type="Proteomes" id="UP001138686">
    <property type="component" value="Unassembled WGS sequence"/>
</dbReference>
<gene>
    <name evidence="9" type="ORF">KXJ69_03770</name>
</gene>
<dbReference type="InterPro" id="IPR003423">
    <property type="entry name" value="OMP_efflux"/>
</dbReference>
<dbReference type="GO" id="GO:0009279">
    <property type="term" value="C:cell outer membrane"/>
    <property type="evidence" value="ECO:0007669"/>
    <property type="project" value="UniProtKB-SubCell"/>
</dbReference>
<comment type="similarity">
    <text evidence="2">Belongs to the outer membrane factor (OMF) (TC 1.B.17) family.</text>
</comment>
<dbReference type="RefSeq" id="WP_219051432.1">
    <property type="nucleotide sequence ID" value="NZ_JAHWDP010000001.1"/>
</dbReference>
<dbReference type="InterPro" id="IPR051906">
    <property type="entry name" value="TolC-like"/>
</dbReference>
<keyword evidence="6" id="KW-0472">Membrane</keyword>
<proteinExistence type="inferred from homology"/>
<evidence type="ECO:0000256" key="3">
    <source>
        <dbReference type="ARBA" id="ARBA00022448"/>
    </source>
</evidence>
<keyword evidence="3" id="KW-0813">Transport</keyword>
<name>A0A9X1FN12_9FLAO</name>
<evidence type="ECO:0000256" key="6">
    <source>
        <dbReference type="ARBA" id="ARBA00023136"/>
    </source>
</evidence>
<dbReference type="AlphaFoldDB" id="A0A9X1FN12"/>
<evidence type="ECO:0000313" key="9">
    <source>
        <dbReference type="EMBL" id="MBW2937208.1"/>
    </source>
</evidence>
<dbReference type="GO" id="GO:1990281">
    <property type="term" value="C:efflux pump complex"/>
    <property type="evidence" value="ECO:0007669"/>
    <property type="project" value="TreeGrafter"/>
</dbReference>
<dbReference type="PANTHER" id="PTHR30026">
    <property type="entry name" value="OUTER MEMBRANE PROTEIN TOLC"/>
    <property type="match status" value="1"/>
</dbReference>
<keyword evidence="4" id="KW-1134">Transmembrane beta strand</keyword>
<dbReference type="GO" id="GO:0015562">
    <property type="term" value="F:efflux transmembrane transporter activity"/>
    <property type="evidence" value="ECO:0007669"/>
    <property type="project" value="InterPro"/>
</dbReference>
<keyword evidence="8" id="KW-0175">Coiled coil</keyword>
<feature type="coiled-coil region" evidence="8">
    <location>
        <begin position="343"/>
        <end position="381"/>
    </location>
</feature>
<evidence type="ECO:0000256" key="1">
    <source>
        <dbReference type="ARBA" id="ARBA00004442"/>
    </source>
</evidence>
<evidence type="ECO:0000256" key="4">
    <source>
        <dbReference type="ARBA" id="ARBA00022452"/>
    </source>
</evidence>
<sequence length="433" mass="49425">MKYTYIIILLFLTGTMFSQESILITKKEAISKALENNNSIKIVGEQVNESKADYKQTNAIFLPNISASYTGITTTNPLMAFGSKLNQEVISQSDFNPQFLNDPNRTTNFATKIEVQQPLVNIDGLFQRKAAKAKFNASQMQWERTKDYVALETQKAYMQLQLAYKMVEVLEKAKVAANANLKLAQNNFAQGYLQKADVLAVQVRVTEVENQLQYAKSNVKNASNYLSVLINDNRFSLLQPSDSLAVEGLNNPTSNLSNERADIKAMEYATQAYEKMYKAEKMTFLPRLNAFGSYELYDNEIFQADANGYLVGASLSWDILEGAQRFAKSKKSKASFEKSKYELNQYKLESQIALNQAERMLEDAENSLKLSKLALEQSEESLRIRSNRYKEGLEKTTDLLMAETQYAQKQLEYYQTIFQYNYAKDYVEFLTKE</sequence>